<keyword evidence="4" id="KW-1185">Reference proteome</keyword>
<feature type="compositionally biased region" description="Basic and acidic residues" evidence="1">
    <location>
        <begin position="319"/>
        <end position="342"/>
    </location>
</feature>
<feature type="region of interest" description="Disordered" evidence="1">
    <location>
        <begin position="312"/>
        <end position="368"/>
    </location>
</feature>
<reference evidence="2" key="1">
    <citation type="submission" date="2023-06" db="EMBL/GenBank/DDBJ databases">
        <authorList>
            <person name="Kurt Z."/>
        </authorList>
    </citation>
    <scope>NUCLEOTIDE SEQUENCE</scope>
</reference>
<organism evidence="2">
    <name type="scientific">Hexamita inflata</name>
    <dbReference type="NCBI Taxonomy" id="28002"/>
    <lineage>
        <taxon>Eukaryota</taxon>
        <taxon>Metamonada</taxon>
        <taxon>Diplomonadida</taxon>
        <taxon>Hexamitidae</taxon>
        <taxon>Hexamitinae</taxon>
        <taxon>Hexamita</taxon>
    </lineage>
</organism>
<evidence type="ECO:0000313" key="2">
    <source>
        <dbReference type="EMBL" id="CAI9926275.1"/>
    </source>
</evidence>
<protein>
    <submittedName>
        <fullName evidence="2">Uncharacterized protein</fullName>
    </submittedName>
</protein>
<proteinExistence type="predicted"/>
<gene>
    <name evidence="2" type="ORF">HINF_LOCUS13920</name>
    <name evidence="3" type="ORF">HINF_LOCUS26778</name>
</gene>
<accession>A0AA86TS31</accession>
<dbReference type="AlphaFoldDB" id="A0AA86TS31"/>
<evidence type="ECO:0000313" key="3">
    <source>
        <dbReference type="EMBL" id="CAL6019085.1"/>
    </source>
</evidence>
<dbReference type="Proteomes" id="UP001642409">
    <property type="component" value="Unassembled WGS sequence"/>
</dbReference>
<name>A0AA86TS31_9EUKA</name>
<dbReference type="EMBL" id="CAXDID020000082">
    <property type="protein sequence ID" value="CAL6019085.1"/>
    <property type="molecule type" value="Genomic_DNA"/>
</dbReference>
<comment type="caution">
    <text evidence="2">The sequence shown here is derived from an EMBL/GenBank/DDBJ whole genome shotgun (WGS) entry which is preliminary data.</text>
</comment>
<sequence>MSAKQLTLEQQADKTYQYIQTQLIERMDAQQKVWDKQDKRHATQIQNFKQKQQARIEMQKKSGQMVTTTQMYLSTQPVPNYKELPELTRRATRNGEFLPHARNCTVSQCHHTMCFIPTNMIKDAIEMNTTALKPYEPPREHVPINYEKRRHEVLNHFRQLASLNEEPFSEVKHKSRPKTLQSIHDIVGQDPLKAEYLTALLQNQYKPEEIDLLIEQEKRDRIGSQLIEQKMFTTSEHLDLPNYTGKFDDLDKTRSPNRTLDKSKTILKASLAQMLKIGKLTQKIDSEGILDIELAPETSTKHKRRNVMFANSKQLHQLGYKDDESDNDKTKDNESEESRGFDSEVNLQKDAGNETAKQIEWFENKHKK</sequence>
<dbReference type="EMBL" id="CATOUU010000367">
    <property type="protein sequence ID" value="CAI9926275.1"/>
    <property type="molecule type" value="Genomic_DNA"/>
</dbReference>
<evidence type="ECO:0000313" key="4">
    <source>
        <dbReference type="Proteomes" id="UP001642409"/>
    </source>
</evidence>
<reference evidence="3 4" key="2">
    <citation type="submission" date="2024-07" db="EMBL/GenBank/DDBJ databases">
        <authorList>
            <person name="Akdeniz Z."/>
        </authorList>
    </citation>
    <scope>NUCLEOTIDE SEQUENCE [LARGE SCALE GENOMIC DNA]</scope>
</reference>
<evidence type="ECO:0000256" key="1">
    <source>
        <dbReference type="SAM" id="MobiDB-lite"/>
    </source>
</evidence>